<keyword evidence="7 8" id="KW-0349">Heme</keyword>
<dbReference type="InterPro" id="IPR036396">
    <property type="entry name" value="Cyt_P450_sf"/>
</dbReference>
<keyword evidence="3 7" id="KW-0479">Metal-binding</keyword>
<protein>
    <submittedName>
        <fullName evidence="10">Ent-kaurene oxidase</fullName>
    </submittedName>
</protein>
<organism evidence="10 11">
    <name type="scientific">Elsinoe australis</name>
    <dbReference type="NCBI Taxonomy" id="40998"/>
    <lineage>
        <taxon>Eukaryota</taxon>
        <taxon>Fungi</taxon>
        <taxon>Dikarya</taxon>
        <taxon>Ascomycota</taxon>
        <taxon>Pezizomycotina</taxon>
        <taxon>Dothideomycetes</taxon>
        <taxon>Dothideomycetidae</taxon>
        <taxon>Myriangiales</taxon>
        <taxon>Elsinoaceae</taxon>
        <taxon>Elsinoe</taxon>
    </lineage>
</organism>
<evidence type="ECO:0000256" key="3">
    <source>
        <dbReference type="ARBA" id="ARBA00022723"/>
    </source>
</evidence>
<dbReference type="Pfam" id="PF00067">
    <property type="entry name" value="p450"/>
    <property type="match status" value="1"/>
</dbReference>
<evidence type="ECO:0000256" key="9">
    <source>
        <dbReference type="SAM" id="MobiDB-lite"/>
    </source>
</evidence>
<dbReference type="Gene3D" id="1.10.630.10">
    <property type="entry name" value="Cytochrome P450"/>
    <property type="match status" value="1"/>
</dbReference>
<dbReference type="InterPro" id="IPR017972">
    <property type="entry name" value="Cyt_P450_CS"/>
</dbReference>
<accession>A0A2P7YDC5</accession>
<evidence type="ECO:0000313" key="11">
    <source>
        <dbReference type="Proteomes" id="UP000243723"/>
    </source>
</evidence>
<dbReference type="SUPFAM" id="SSF48264">
    <property type="entry name" value="Cytochrome P450"/>
    <property type="match status" value="1"/>
</dbReference>
<dbReference type="CDD" id="cd11041">
    <property type="entry name" value="CYP503A1-like"/>
    <property type="match status" value="1"/>
</dbReference>
<dbReference type="PANTHER" id="PTHR46206:SF6">
    <property type="entry name" value="CYTOCHROME P450 MONOOXYGENASE AN1598-RELATED"/>
    <property type="match status" value="1"/>
</dbReference>
<evidence type="ECO:0000256" key="2">
    <source>
        <dbReference type="ARBA" id="ARBA00010617"/>
    </source>
</evidence>
<reference evidence="10 11" key="1">
    <citation type="submission" date="2017-05" db="EMBL/GenBank/DDBJ databases">
        <title>Draft genome sequence of Elsinoe australis.</title>
        <authorList>
            <person name="Cheng Q."/>
        </authorList>
    </citation>
    <scope>NUCLEOTIDE SEQUENCE [LARGE SCALE GENOMIC DNA]</scope>
    <source>
        <strain evidence="10 11">NL1</strain>
    </source>
</reference>
<keyword evidence="4 8" id="KW-0560">Oxidoreductase</keyword>
<dbReference type="InterPro" id="IPR001128">
    <property type="entry name" value="Cyt_P450"/>
</dbReference>
<feature type="binding site" description="axial binding residue" evidence="7">
    <location>
        <position position="478"/>
    </location>
    <ligand>
        <name>heme</name>
        <dbReference type="ChEBI" id="CHEBI:30413"/>
    </ligand>
    <ligandPart>
        <name>Fe</name>
        <dbReference type="ChEBI" id="CHEBI:18248"/>
    </ligandPart>
</feature>
<comment type="caution">
    <text evidence="10">The sequence shown here is derived from an EMBL/GenBank/DDBJ whole genome shotgun (WGS) entry which is preliminary data.</text>
</comment>
<gene>
    <name evidence="10" type="ORF">B9Z65_8304</name>
</gene>
<comment type="cofactor">
    <cofactor evidence="1 7">
        <name>heme</name>
        <dbReference type="ChEBI" id="CHEBI:30413"/>
    </cofactor>
</comment>
<dbReference type="GO" id="GO:0005506">
    <property type="term" value="F:iron ion binding"/>
    <property type="evidence" value="ECO:0007669"/>
    <property type="project" value="InterPro"/>
</dbReference>
<evidence type="ECO:0000313" key="10">
    <source>
        <dbReference type="EMBL" id="PSK33978.1"/>
    </source>
</evidence>
<dbReference type="PROSITE" id="PS00086">
    <property type="entry name" value="CYTOCHROME_P450"/>
    <property type="match status" value="1"/>
</dbReference>
<proteinExistence type="inferred from homology"/>
<sequence length="582" mass="64924">MAANVTALFGAEGLDASTPSASFISMPMIKTVLFAPTAILEANLRWQLIGALATVLVAAWLMEPSKRQRLAAGVPIVGGNSKEDIMKSRNRFVHDAKSMVCDGYQQSDRGMFYVPSHLGERLMLPTKYLEDLKTSPVDKVDFVATFFEMFEGRYTTMGSRSTLHPRVVRNQLNANLADVMPDVQDEIAKAFDAAWPACDDWTEINMVDRITQVIARVSSRMFGGPELSENDEWVQASIQFAFDGFIGAQAIKKVPYLLRPIAQYFIPALRNITKHHRSAEKVAVPLLTRREANDEKALDLLYWMSKDAKGDEQDKKFIASILLKVSFAAIHTSAAAPSQLMFDLCSMPEYIEPLRQEVESVLDSDGKVDKRGFNSMVKLDSIMKESQRHNPLLLITFERVIHEDFKLSDGFVIPAHTTIGIPTAALNMDPELYPEPEKFDGFRFEKIRQNGAPDVAARAQYAASNSSSMSFGFGRHACPGRWFAANEIKAIMAHLLLNYDFKFPPGVTERPKSIPVETQFLPNHGATIMFKRRAQYNGPMGASSPSPAVAPKVREAPGRLRPGGRRRSSTTAFFDIDWVDME</sequence>
<evidence type="ECO:0000256" key="6">
    <source>
        <dbReference type="ARBA" id="ARBA00023033"/>
    </source>
</evidence>
<dbReference type="STRING" id="40998.A0A2P7YDC5"/>
<comment type="similarity">
    <text evidence="2 8">Belongs to the cytochrome P450 family.</text>
</comment>
<evidence type="ECO:0000256" key="1">
    <source>
        <dbReference type="ARBA" id="ARBA00001971"/>
    </source>
</evidence>
<dbReference type="GO" id="GO:0020037">
    <property type="term" value="F:heme binding"/>
    <property type="evidence" value="ECO:0007669"/>
    <property type="project" value="InterPro"/>
</dbReference>
<name>A0A2P7YDC5_9PEZI</name>
<dbReference type="OrthoDB" id="1844152at2759"/>
<feature type="region of interest" description="Disordered" evidence="9">
    <location>
        <begin position="540"/>
        <end position="568"/>
    </location>
</feature>
<dbReference type="PRINTS" id="PR00465">
    <property type="entry name" value="EP450IV"/>
</dbReference>
<dbReference type="PANTHER" id="PTHR46206">
    <property type="entry name" value="CYTOCHROME P450"/>
    <property type="match status" value="1"/>
</dbReference>
<dbReference type="GO" id="GO:0016705">
    <property type="term" value="F:oxidoreductase activity, acting on paired donors, with incorporation or reduction of molecular oxygen"/>
    <property type="evidence" value="ECO:0007669"/>
    <property type="project" value="InterPro"/>
</dbReference>
<keyword evidence="6 8" id="KW-0503">Monooxygenase</keyword>
<keyword evidence="11" id="KW-1185">Reference proteome</keyword>
<evidence type="ECO:0000256" key="4">
    <source>
        <dbReference type="ARBA" id="ARBA00023002"/>
    </source>
</evidence>
<dbReference type="InterPro" id="IPR002403">
    <property type="entry name" value="Cyt_P450_E_grp-IV"/>
</dbReference>
<evidence type="ECO:0000256" key="8">
    <source>
        <dbReference type="RuleBase" id="RU000461"/>
    </source>
</evidence>
<dbReference type="EMBL" id="NHZQ01000447">
    <property type="protein sequence ID" value="PSK33978.1"/>
    <property type="molecule type" value="Genomic_DNA"/>
</dbReference>
<evidence type="ECO:0000256" key="7">
    <source>
        <dbReference type="PIRSR" id="PIRSR602403-1"/>
    </source>
</evidence>
<dbReference type="AlphaFoldDB" id="A0A2P7YDC5"/>
<dbReference type="Proteomes" id="UP000243723">
    <property type="component" value="Unassembled WGS sequence"/>
</dbReference>
<dbReference type="GO" id="GO:0004497">
    <property type="term" value="F:monooxygenase activity"/>
    <property type="evidence" value="ECO:0007669"/>
    <property type="project" value="UniProtKB-KW"/>
</dbReference>
<keyword evidence="5 7" id="KW-0408">Iron</keyword>
<evidence type="ECO:0000256" key="5">
    <source>
        <dbReference type="ARBA" id="ARBA00023004"/>
    </source>
</evidence>